<evidence type="ECO:0000313" key="1">
    <source>
        <dbReference type="EMBL" id="MCC2147992.1"/>
    </source>
</evidence>
<dbReference type="EMBL" id="JAJEQE010000003">
    <property type="protein sequence ID" value="MCC2147992.1"/>
    <property type="molecule type" value="Genomic_DNA"/>
</dbReference>
<sequence length="315" mass="36202">MLTSVFGISIKYEAWNHQDSLPVYIAGSYDFHTAYIGNRRCIMLAPTEELATLPALKKQIVKIQQVDNVPVVFELTTVSNYRRKSLIENNIPFITDKQVFLPFIGTMLSDEKEPPKLRGKFVYSTQQLFLFYLYSKKKRLYISEAGKVLPFTAMTLTRAVKQLETTDLFLVAKDGVNKFIESKYKRDELFEKAKVYLTTPVRKTGYIDKTQVTENMVFAGETALSEKAMLNPSRVVTYAISEKDYDKTLLTDELIDLDKQVRLELWAYSPKQFSEDNSADDISIVLSFGDTNDERIEEAVDELQGIVLFLKKREL</sequence>
<protein>
    <submittedName>
        <fullName evidence="1">MarR family transcriptional regulator</fullName>
    </submittedName>
</protein>
<proteinExistence type="predicted"/>
<accession>A0ABS8ES55</accession>
<evidence type="ECO:0000313" key="2">
    <source>
        <dbReference type="Proteomes" id="UP001299235"/>
    </source>
</evidence>
<comment type="caution">
    <text evidence="1">The sequence shown here is derived from an EMBL/GenBank/DDBJ whole genome shotgun (WGS) entry which is preliminary data.</text>
</comment>
<gene>
    <name evidence="1" type="ORF">LKD42_01790</name>
</gene>
<keyword evidence="2" id="KW-1185">Reference proteome</keyword>
<dbReference type="RefSeq" id="WP_248834624.1">
    <property type="nucleotide sequence ID" value="NZ_JAJEQE010000003.1"/>
</dbReference>
<organism evidence="1 2">
    <name type="scientific">Hominisplanchenecus faecis</name>
    <dbReference type="NCBI Taxonomy" id="2885351"/>
    <lineage>
        <taxon>Bacteria</taxon>
        <taxon>Bacillati</taxon>
        <taxon>Bacillota</taxon>
        <taxon>Clostridia</taxon>
        <taxon>Lachnospirales</taxon>
        <taxon>Lachnospiraceae</taxon>
        <taxon>Hominisplanchenecus</taxon>
    </lineage>
</organism>
<dbReference type="Proteomes" id="UP001299235">
    <property type="component" value="Unassembled WGS sequence"/>
</dbReference>
<reference evidence="1 2" key="1">
    <citation type="submission" date="2021-10" db="EMBL/GenBank/DDBJ databases">
        <title>Anaerobic single-cell dispensing facilitates the cultivation of human gut bacteria.</title>
        <authorList>
            <person name="Afrizal A."/>
        </authorList>
    </citation>
    <scope>NUCLEOTIDE SEQUENCE [LARGE SCALE GENOMIC DNA]</scope>
    <source>
        <strain evidence="1 2">CLA-AA-H246</strain>
    </source>
</reference>
<name>A0ABS8ES55_9FIRM</name>